<evidence type="ECO:0000313" key="2">
    <source>
        <dbReference type="EMBL" id="RMA43874.1"/>
    </source>
</evidence>
<dbReference type="EMBL" id="RCNT01000001">
    <property type="protein sequence ID" value="RMA43874.1"/>
    <property type="molecule type" value="Genomic_DNA"/>
</dbReference>
<dbReference type="SMART" id="SM00901">
    <property type="entry name" value="FRG"/>
    <property type="match status" value="1"/>
</dbReference>
<evidence type="ECO:0000313" key="3">
    <source>
        <dbReference type="Proteomes" id="UP000281343"/>
    </source>
</evidence>
<feature type="domain" description="FRG" evidence="1">
    <location>
        <begin position="23"/>
        <end position="116"/>
    </location>
</feature>
<protein>
    <submittedName>
        <fullName evidence="2">FRG domain-containing protein</fullName>
    </submittedName>
</protein>
<dbReference type="InterPro" id="IPR014966">
    <property type="entry name" value="FRG-dom"/>
</dbReference>
<keyword evidence="3" id="KW-1185">Reference proteome</keyword>
<dbReference type="OrthoDB" id="9816036at2"/>
<proteinExistence type="predicted"/>
<dbReference type="Proteomes" id="UP000281343">
    <property type="component" value="Unassembled WGS sequence"/>
</dbReference>
<dbReference type="Pfam" id="PF08867">
    <property type="entry name" value="FRG"/>
    <property type="match status" value="1"/>
</dbReference>
<dbReference type="AlphaFoldDB" id="A0A3L9Y4X8"/>
<dbReference type="RefSeq" id="WP_121896464.1">
    <property type="nucleotide sequence ID" value="NZ_RCNT01000001.1"/>
</dbReference>
<sequence length="283" mass="31965">MPKGITSLTGFVRKISSITEAKPNSTLLFRGHSKKSYKFLPSVLRSENWRKSEHLMLRQLLADAPQDFAEDRTAFDVLVRAQHYGLPTRLLDVSTNPLVGLYFACCSHAKERGQVLIVEPPIHRQKYFDSDTVSLLANLAYLRRGQKEDMLTFARDNVHSDTKPERIAEFSDCPQLDPLLQQVRQEKPYFLARVDPFDMAYVVSVVPRKSHARIAAQSGGFLVFGITEHDVGAHLSELKIDKVDIAADAKADILDQLNKVGISRRTLFPEIENAANQISQRYS</sequence>
<accession>A0A3L9Y4X8</accession>
<evidence type="ECO:0000259" key="1">
    <source>
        <dbReference type="SMART" id="SM00901"/>
    </source>
</evidence>
<name>A0A3L9Y4X8_9RHOB</name>
<organism evidence="2 3">
    <name type="scientific">Rhodophyticola porphyridii</name>
    <dbReference type="NCBI Taxonomy" id="1852017"/>
    <lineage>
        <taxon>Bacteria</taxon>
        <taxon>Pseudomonadati</taxon>
        <taxon>Pseudomonadota</taxon>
        <taxon>Alphaproteobacteria</taxon>
        <taxon>Rhodobacterales</taxon>
        <taxon>Roseobacteraceae</taxon>
        <taxon>Rhodophyticola</taxon>
    </lineage>
</organism>
<comment type="caution">
    <text evidence="2">The sequence shown here is derived from an EMBL/GenBank/DDBJ whole genome shotgun (WGS) entry which is preliminary data.</text>
</comment>
<reference evidence="2 3" key="1">
    <citation type="submission" date="2018-10" db="EMBL/GenBank/DDBJ databases">
        <authorList>
            <person name="Jung H.S."/>
            <person name="Jeon C.O."/>
        </authorList>
    </citation>
    <scope>NUCLEOTIDE SEQUENCE [LARGE SCALE GENOMIC DNA]</scope>
    <source>
        <strain evidence="2 3">MA-7-27</strain>
    </source>
</reference>
<gene>
    <name evidence="2" type="ORF">D9R08_02815</name>
</gene>